<reference evidence="3 4" key="1">
    <citation type="submission" date="2022-08" db="EMBL/GenBank/DDBJ databases">
        <title>Polyphasic taxonomy analysis of Qipengyuania sp.RS5-5.</title>
        <authorList>
            <person name="Xamxidin M."/>
            <person name="Wu M."/>
        </authorList>
    </citation>
    <scope>NUCLEOTIDE SEQUENCE [LARGE SCALE GENOMIC DNA]</scope>
    <source>
        <strain evidence="3 4">RS5-5</strain>
    </source>
</reference>
<feature type="domain" description="Helicase HerA central" evidence="2">
    <location>
        <begin position="232"/>
        <end position="329"/>
    </location>
</feature>
<keyword evidence="4" id="KW-1185">Reference proteome</keyword>
<dbReference type="InterPro" id="IPR051162">
    <property type="entry name" value="T4SS_component"/>
</dbReference>
<dbReference type="EMBL" id="JANKHH010000003">
    <property type="protein sequence ID" value="MCR2833496.1"/>
    <property type="molecule type" value="Genomic_DNA"/>
</dbReference>
<organism evidence="3 4">
    <name type="scientific">Parerythrobacter lacustris</name>
    <dbReference type="NCBI Taxonomy" id="2969984"/>
    <lineage>
        <taxon>Bacteria</taxon>
        <taxon>Pseudomonadati</taxon>
        <taxon>Pseudomonadota</taxon>
        <taxon>Alphaproteobacteria</taxon>
        <taxon>Sphingomonadales</taxon>
        <taxon>Erythrobacteraceae</taxon>
        <taxon>Parerythrobacter</taxon>
    </lineage>
</organism>
<evidence type="ECO:0000256" key="1">
    <source>
        <dbReference type="SAM" id="MobiDB-lite"/>
    </source>
</evidence>
<dbReference type="Proteomes" id="UP001206067">
    <property type="component" value="Unassembled WGS sequence"/>
</dbReference>
<dbReference type="PANTHER" id="PTHR30121:SF6">
    <property type="entry name" value="SLR6007 PROTEIN"/>
    <property type="match status" value="1"/>
</dbReference>
<keyword evidence="3" id="KW-0238">DNA-binding</keyword>
<feature type="region of interest" description="Disordered" evidence="1">
    <location>
        <begin position="634"/>
        <end position="659"/>
    </location>
</feature>
<gene>
    <name evidence="3" type="ORF">NSO95_06035</name>
</gene>
<dbReference type="RefSeq" id="WP_257595261.1">
    <property type="nucleotide sequence ID" value="NZ_JANKHH010000003.1"/>
</dbReference>
<feature type="compositionally biased region" description="Polar residues" evidence="1">
    <location>
        <begin position="634"/>
        <end position="647"/>
    </location>
</feature>
<dbReference type="Gene3D" id="3.40.50.300">
    <property type="entry name" value="P-loop containing nucleotide triphosphate hydrolases"/>
    <property type="match status" value="2"/>
</dbReference>
<dbReference type="GO" id="GO:0003677">
    <property type="term" value="F:DNA binding"/>
    <property type="evidence" value="ECO:0007669"/>
    <property type="project" value="UniProtKB-KW"/>
</dbReference>
<dbReference type="InterPro" id="IPR027417">
    <property type="entry name" value="P-loop_NTPase"/>
</dbReference>
<name>A0ABT1XPA0_9SPHN</name>
<evidence type="ECO:0000313" key="3">
    <source>
        <dbReference type="EMBL" id="MCR2833496.1"/>
    </source>
</evidence>
<dbReference type="Pfam" id="PF01935">
    <property type="entry name" value="DUF87"/>
    <property type="match status" value="1"/>
</dbReference>
<accession>A0ABT1XPA0</accession>
<sequence>MSTYTPLFRRFFGNERSRELQEVRDLYHWVKAAQDRSTSTPEELIDLIAWSVRDETGKDAPAPLLKAVKKLVTSDTHIWNLPPPAFERMSVAELVEYRSLLHQKQYFLQNIEELEELQYVIARNLTLGLAQRLPETEAPSPFTIPLIFALENPRDAVDRIAPTLADGFDRGLFAEVSRKLYRNLCRASGRDPEDERSRKPLIGPDESPLPLAELVETYFKGTPFQDLLLSPVPLKLRAEDRFNHWHVVGGTGAGKTTLIENLILHDLKSEDRPALVVIDPHGDLIRKLTHADLGLEDRLILIDPRDTKFPVALNPFAVNRERLATYDESTREQVTAGVIQTFGYLFSGLTNLTLTGKQEVFFRYVTRLMLSLPDTMGRNATILDMLHLMSNPAPYEEAIEQLPEIPREFFRTDFKTKTFEGTKEQIRYRLQAIIENPTMARLFTAPETKVDFFTELNRGAVILVDTAKDFLKEGSSVFGKLLISLILQAILERAAIPEGQRKPAFISIDEAGSFFSQNIDDLLTEARKYKAGLLLAHQYLDQATGSLRSSFAANTGIKFASGLSANDARQMAPDMRTTPDFILAQPRLQFAAHIRHVTPGAVSIPVEPVRSLPQLDQSAREELLRRNRERVSLATSVQAIPNPQSSDSKPDPADDWVDY</sequence>
<evidence type="ECO:0000259" key="2">
    <source>
        <dbReference type="Pfam" id="PF01935"/>
    </source>
</evidence>
<dbReference type="PANTHER" id="PTHR30121">
    <property type="entry name" value="UNCHARACTERIZED PROTEIN YJGR-RELATED"/>
    <property type="match status" value="1"/>
</dbReference>
<protein>
    <submittedName>
        <fullName evidence="3">Type IV secretion system DNA-binding domain-containing protein</fullName>
    </submittedName>
</protein>
<evidence type="ECO:0000313" key="4">
    <source>
        <dbReference type="Proteomes" id="UP001206067"/>
    </source>
</evidence>
<dbReference type="InterPro" id="IPR002789">
    <property type="entry name" value="HerA_central"/>
</dbReference>
<comment type="caution">
    <text evidence="3">The sequence shown here is derived from an EMBL/GenBank/DDBJ whole genome shotgun (WGS) entry which is preliminary data.</text>
</comment>
<dbReference type="SUPFAM" id="SSF52540">
    <property type="entry name" value="P-loop containing nucleoside triphosphate hydrolases"/>
    <property type="match status" value="1"/>
</dbReference>
<proteinExistence type="predicted"/>